<feature type="non-terminal residue" evidence="8">
    <location>
        <position position="929"/>
    </location>
</feature>
<dbReference type="Pfam" id="PF07522">
    <property type="entry name" value="DRMBL"/>
    <property type="match status" value="1"/>
</dbReference>
<evidence type="ECO:0000256" key="5">
    <source>
        <dbReference type="ARBA" id="ARBA00023242"/>
    </source>
</evidence>
<feature type="region of interest" description="Disordered" evidence="6">
    <location>
        <begin position="1"/>
        <end position="35"/>
    </location>
</feature>
<reference evidence="8 9" key="1">
    <citation type="journal article" date="2018" name="MBio">
        <title>Comparative Genomics Reveals the Core Gene Toolbox for the Fungus-Insect Symbiosis.</title>
        <authorList>
            <person name="Wang Y."/>
            <person name="Stata M."/>
            <person name="Wang W."/>
            <person name="Stajich J.E."/>
            <person name="White M.M."/>
            <person name="Moncalvo J.M."/>
        </authorList>
    </citation>
    <scope>NUCLEOTIDE SEQUENCE [LARGE SCALE GENOMIC DNA]</scope>
    <source>
        <strain evidence="8 9">SC-DP-2</strain>
    </source>
</reference>
<dbReference type="InterPro" id="IPR036866">
    <property type="entry name" value="RibonucZ/Hydroxyglut_hydro"/>
</dbReference>
<comment type="similarity">
    <text evidence="2">Belongs to the DNA repair metallo-beta-lactamase (DRMBL) family.</text>
</comment>
<proteinExistence type="inferred from homology"/>
<evidence type="ECO:0000313" key="9">
    <source>
        <dbReference type="Proteomes" id="UP000245609"/>
    </source>
</evidence>
<dbReference type="AlphaFoldDB" id="A0A2T9ZLC1"/>
<dbReference type="GO" id="GO:0006303">
    <property type="term" value="P:double-strand break repair via nonhomologous end joining"/>
    <property type="evidence" value="ECO:0007669"/>
    <property type="project" value="TreeGrafter"/>
</dbReference>
<dbReference type="EMBL" id="MBFS01000012">
    <property type="protein sequence ID" value="PVV05350.1"/>
    <property type="molecule type" value="Genomic_DNA"/>
</dbReference>
<dbReference type="STRING" id="133381.A0A2T9ZLC1"/>
<feature type="domain" description="DNA repair metallo-beta-lactamase" evidence="7">
    <location>
        <begin position="669"/>
        <end position="822"/>
    </location>
</feature>
<feature type="region of interest" description="Disordered" evidence="6">
    <location>
        <begin position="875"/>
        <end position="929"/>
    </location>
</feature>
<dbReference type="PANTHER" id="PTHR23240:SF6">
    <property type="entry name" value="DNA CROSS-LINK REPAIR 1A PROTEIN"/>
    <property type="match status" value="1"/>
</dbReference>
<feature type="compositionally biased region" description="Polar residues" evidence="6">
    <location>
        <begin position="894"/>
        <end position="916"/>
    </location>
</feature>
<evidence type="ECO:0000256" key="1">
    <source>
        <dbReference type="ARBA" id="ARBA00004123"/>
    </source>
</evidence>
<dbReference type="GO" id="GO:0035312">
    <property type="term" value="F:5'-3' DNA exonuclease activity"/>
    <property type="evidence" value="ECO:0007669"/>
    <property type="project" value="TreeGrafter"/>
</dbReference>
<gene>
    <name evidence="8" type="ORF">BB560_000138</name>
</gene>
<keyword evidence="4" id="KW-0234">DNA repair</keyword>
<protein>
    <recommendedName>
        <fullName evidence="7">DNA repair metallo-beta-lactamase domain-containing protein</fullName>
    </recommendedName>
</protein>
<evidence type="ECO:0000256" key="4">
    <source>
        <dbReference type="ARBA" id="ARBA00023204"/>
    </source>
</evidence>
<keyword evidence="9" id="KW-1185">Reference proteome</keyword>
<evidence type="ECO:0000313" key="8">
    <source>
        <dbReference type="EMBL" id="PVV05350.1"/>
    </source>
</evidence>
<comment type="subcellular location">
    <subcellularLocation>
        <location evidence="1">Nucleus</location>
    </subcellularLocation>
</comment>
<evidence type="ECO:0000256" key="2">
    <source>
        <dbReference type="ARBA" id="ARBA00010304"/>
    </source>
</evidence>
<sequence>MKRKQSNETPQKKPPKIKGHTVPKTKKGINLAPKPGTKQLSLFSFVSTINPEKKENFDCKINIEADGPKHSIPEQVIDSRNEESTANSGFDFTMLGVHKSTLCFVYLAEKNKSQLSSQSNSIIFSPLSPDYNIQDIKPEFSPKNPNKSKDKIQTPDLIKGSIVKSRIIQHPIEIKSERSFEEENEDCFLKPSTIEGISNTNKVDTSFTVYSIPSSAELSPCKEEHAAFDNTEAGPLLNHSLIVDSQEKGIDTDLIGTQSESIIKNENGLILDDEIEIIEKKEIVKLKSQSSYHSLETRSENQEIKLEINSSNFDIDISKRYLPLNSDAEINQVLGLKIPEMKMHILERELNKAISWYKLGSQMRQPIIQPGIQKNLKVDPKYVCRLPINWPVFIENSIVTLFDANHCPGSVMYFFDTVAATSEYPRQRILHTGDFRACPDHIRLLRKTIEVYDSINVENLKMPFIDSKCEPNGSGNNLEHSKSKRGFAFYPLKRLEDYTFPAEKNDDFSSSSQSCTIEKEGANHDLEPFVKSETSPTMSLINKVYLDTTYMNSNYAFPAQKEVVDAVVNLCVAINKDPNERLLHVEATKKTASTKTIVKSSRSHLRYSDAKNDNVLYTDSLKKYFKQQLSCLFKVSIVREPKPIKMALFVVGTYLIGKERLFIVLPMVLKNLLMEDYLDRYKEYFHSLVAFRPTGWTFQSVMGHPEFLANPVESSSAAEFNPHKIRMDLPAADEFIRIQHYMDSIVRAGSRSPLLLSYELGSKCVPTLPPVTFTKQNIKPFGNSNRITIFPVPYSEHSSYRELAAFICSIACEEIIPTVNSHDHYKAMEMEKTFALWNKAKWIVNSIRIDFERKISESQNKGSISESKSKLKSSIEESAINSTQTTNTEEDNVLRSQNQNEQESSTFFNSKNSSVTPFPKESVLIVPTR</sequence>
<dbReference type="Gene3D" id="3.60.15.10">
    <property type="entry name" value="Ribonuclease Z/Hydroxyacylglutathione hydrolase-like"/>
    <property type="match status" value="1"/>
</dbReference>
<dbReference type="GO" id="GO:0005634">
    <property type="term" value="C:nucleus"/>
    <property type="evidence" value="ECO:0007669"/>
    <property type="project" value="UniProtKB-SubCell"/>
</dbReference>
<comment type="caution">
    <text evidence="8">The sequence shown here is derived from an EMBL/GenBank/DDBJ whole genome shotgun (WGS) entry which is preliminary data.</text>
</comment>
<keyword evidence="3" id="KW-0227">DNA damage</keyword>
<organism evidence="8 9">
    <name type="scientific">Smittium megazygosporum</name>
    <dbReference type="NCBI Taxonomy" id="133381"/>
    <lineage>
        <taxon>Eukaryota</taxon>
        <taxon>Fungi</taxon>
        <taxon>Fungi incertae sedis</taxon>
        <taxon>Zoopagomycota</taxon>
        <taxon>Kickxellomycotina</taxon>
        <taxon>Harpellomycetes</taxon>
        <taxon>Harpellales</taxon>
        <taxon>Legeriomycetaceae</taxon>
        <taxon>Smittium</taxon>
    </lineage>
</organism>
<dbReference type="Gene3D" id="3.40.50.12650">
    <property type="match status" value="1"/>
</dbReference>
<evidence type="ECO:0000259" key="7">
    <source>
        <dbReference type="Pfam" id="PF07522"/>
    </source>
</evidence>
<accession>A0A2T9ZLC1</accession>
<dbReference type="GO" id="GO:0003684">
    <property type="term" value="F:damaged DNA binding"/>
    <property type="evidence" value="ECO:0007669"/>
    <property type="project" value="TreeGrafter"/>
</dbReference>
<feature type="compositionally biased region" description="Basic residues" evidence="6">
    <location>
        <begin position="13"/>
        <end position="27"/>
    </location>
</feature>
<dbReference type="Proteomes" id="UP000245609">
    <property type="component" value="Unassembled WGS sequence"/>
</dbReference>
<dbReference type="InterPro" id="IPR011084">
    <property type="entry name" value="DRMBL"/>
</dbReference>
<evidence type="ECO:0000256" key="3">
    <source>
        <dbReference type="ARBA" id="ARBA00022763"/>
    </source>
</evidence>
<dbReference type="SUPFAM" id="SSF56281">
    <property type="entry name" value="Metallo-hydrolase/oxidoreductase"/>
    <property type="match status" value="1"/>
</dbReference>
<evidence type="ECO:0000256" key="6">
    <source>
        <dbReference type="SAM" id="MobiDB-lite"/>
    </source>
</evidence>
<keyword evidence="5" id="KW-0539">Nucleus</keyword>
<name>A0A2T9ZLC1_9FUNG</name>
<dbReference type="GO" id="GO:0036297">
    <property type="term" value="P:interstrand cross-link repair"/>
    <property type="evidence" value="ECO:0007669"/>
    <property type="project" value="TreeGrafter"/>
</dbReference>
<dbReference type="PANTHER" id="PTHR23240">
    <property type="entry name" value="DNA CROSS-LINK REPAIR PROTEIN PSO2/SNM1-RELATED"/>
    <property type="match status" value="1"/>
</dbReference>
<dbReference type="OrthoDB" id="262529at2759"/>